<feature type="compositionally biased region" description="Basic residues" evidence="1">
    <location>
        <begin position="182"/>
        <end position="199"/>
    </location>
</feature>
<comment type="caution">
    <text evidence="2">The sequence shown here is derived from an EMBL/GenBank/DDBJ whole genome shotgun (WGS) entry which is preliminary data.</text>
</comment>
<sequence>MATEAPPLHPALAKLLPPPHSPAVHPIRVASHSSLRLLVSFSLSHLSSPSAPPLCLHTLPASPSPSPSPSSSSSVDALPKLVSLAQLITRTSPLPLHSYTALDSLQRLAIQQGGSPTGDDHADDAEHMRRELVALEWLEGRAGSKRRPRRRHTPCMVILLSPVPLPSLPPSSFTHQPPARPPKPKPKPKTKTKTQRAKRPARDPPEGEGDGPPLGQ</sequence>
<evidence type="ECO:0000313" key="3">
    <source>
        <dbReference type="Proteomes" id="UP000311382"/>
    </source>
</evidence>
<feature type="region of interest" description="Disordered" evidence="1">
    <location>
        <begin position="163"/>
        <end position="216"/>
    </location>
</feature>
<evidence type="ECO:0000256" key="1">
    <source>
        <dbReference type="SAM" id="MobiDB-lite"/>
    </source>
</evidence>
<organism evidence="2 3">
    <name type="scientific">Rhodotorula diobovata</name>
    <dbReference type="NCBI Taxonomy" id="5288"/>
    <lineage>
        <taxon>Eukaryota</taxon>
        <taxon>Fungi</taxon>
        <taxon>Dikarya</taxon>
        <taxon>Basidiomycota</taxon>
        <taxon>Pucciniomycotina</taxon>
        <taxon>Microbotryomycetes</taxon>
        <taxon>Sporidiobolales</taxon>
        <taxon>Sporidiobolaceae</taxon>
        <taxon>Rhodotorula</taxon>
    </lineage>
</organism>
<keyword evidence="3" id="KW-1185">Reference proteome</keyword>
<protein>
    <submittedName>
        <fullName evidence="2">Uncharacterized protein</fullName>
    </submittedName>
</protein>
<dbReference type="EMBL" id="SOZI01000015">
    <property type="protein sequence ID" value="TNY23129.1"/>
    <property type="molecule type" value="Genomic_DNA"/>
</dbReference>
<evidence type="ECO:0000313" key="2">
    <source>
        <dbReference type="EMBL" id="TNY23129.1"/>
    </source>
</evidence>
<dbReference type="AlphaFoldDB" id="A0A5C5G3U9"/>
<reference evidence="2 3" key="1">
    <citation type="submission" date="2019-03" db="EMBL/GenBank/DDBJ databases">
        <title>Rhodosporidium diobovatum UCD-FST 08-225 genome sequencing, assembly, and annotation.</title>
        <authorList>
            <person name="Fakankun I.U."/>
            <person name="Fristensky B."/>
            <person name="Levin D.B."/>
        </authorList>
    </citation>
    <scope>NUCLEOTIDE SEQUENCE [LARGE SCALE GENOMIC DNA]</scope>
    <source>
        <strain evidence="2 3">UCD-FST 08-225</strain>
    </source>
</reference>
<dbReference type="Proteomes" id="UP000311382">
    <property type="component" value="Unassembled WGS sequence"/>
</dbReference>
<dbReference type="STRING" id="5288.A0A5C5G3U9"/>
<accession>A0A5C5G3U9</accession>
<gene>
    <name evidence="2" type="ORF">DMC30DRAFT_414474</name>
</gene>
<proteinExistence type="predicted"/>
<dbReference type="OrthoDB" id="424402at2759"/>
<name>A0A5C5G3U9_9BASI</name>